<dbReference type="RefSeq" id="WP_133585163.1">
    <property type="nucleotide sequence ID" value="NZ_SNYV01000015.1"/>
</dbReference>
<name>A0A4R6WAH0_9SPHI</name>
<sequence>MNQKYLLLLLLLTVSDFTYAQFAKIIDKDGYVNVRKEASIKSEVVSKINAEEIVYAFPDEEFPNWVSVDYINRHNESIYGHVHHSRIKLIESYPQIPNISFNGSVAKFVSKDVTVEIISEKFDYQKNKRYFSSTKYGDYTIEDKFKGQQVWGTDGTIPNSHYIAIKATIKGKSIQIPEKEIENLFNVNSEFASCYYDNLNDILYITSVNGDGAGGYAVLFKIEKGVYKSRVVTMPF</sequence>
<dbReference type="AlphaFoldDB" id="A0A4R6WAH0"/>
<gene>
    <name evidence="2" type="ORF">CLV99_2925</name>
</gene>
<accession>A0A4R6WAH0</accession>
<proteinExistence type="predicted"/>
<evidence type="ECO:0000256" key="1">
    <source>
        <dbReference type="SAM" id="SignalP"/>
    </source>
</evidence>
<evidence type="ECO:0000313" key="2">
    <source>
        <dbReference type="EMBL" id="TDQ76338.1"/>
    </source>
</evidence>
<feature type="chain" id="PRO_5020574459" description="SH3 domain-containing protein" evidence="1">
    <location>
        <begin position="21"/>
        <end position="236"/>
    </location>
</feature>
<comment type="caution">
    <text evidence="2">The sequence shown here is derived from an EMBL/GenBank/DDBJ whole genome shotgun (WGS) entry which is preliminary data.</text>
</comment>
<evidence type="ECO:0000313" key="3">
    <source>
        <dbReference type="Proteomes" id="UP000295292"/>
    </source>
</evidence>
<feature type="signal peptide" evidence="1">
    <location>
        <begin position="1"/>
        <end position="20"/>
    </location>
</feature>
<dbReference type="OrthoDB" id="7054664at2"/>
<dbReference type="Proteomes" id="UP000295292">
    <property type="component" value="Unassembled WGS sequence"/>
</dbReference>
<keyword evidence="1" id="KW-0732">Signal</keyword>
<reference evidence="2 3" key="1">
    <citation type="submission" date="2019-03" db="EMBL/GenBank/DDBJ databases">
        <title>Genomic Encyclopedia of Archaeal and Bacterial Type Strains, Phase II (KMG-II): from individual species to whole genera.</title>
        <authorList>
            <person name="Goeker M."/>
        </authorList>
    </citation>
    <scope>NUCLEOTIDE SEQUENCE [LARGE SCALE GENOMIC DNA]</scope>
    <source>
        <strain evidence="2 3">DSM 28353</strain>
    </source>
</reference>
<protein>
    <recommendedName>
        <fullName evidence="4">SH3 domain-containing protein</fullName>
    </recommendedName>
</protein>
<organism evidence="2 3">
    <name type="scientific">Sphingobacterium yanglingense</name>
    <dbReference type="NCBI Taxonomy" id="1437280"/>
    <lineage>
        <taxon>Bacteria</taxon>
        <taxon>Pseudomonadati</taxon>
        <taxon>Bacteroidota</taxon>
        <taxon>Sphingobacteriia</taxon>
        <taxon>Sphingobacteriales</taxon>
        <taxon>Sphingobacteriaceae</taxon>
        <taxon>Sphingobacterium</taxon>
    </lineage>
</organism>
<keyword evidence="3" id="KW-1185">Reference proteome</keyword>
<evidence type="ECO:0008006" key="4">
    <source>
        <dbReference type="Google" id="ProtNLM"/>
    </source>
</evidence>
<dbReference type="EMBL" id="SNYV01000015">
    <property type="protein sequence ID" value="TDQ76338.1"/>
    <property type="molecule type" value="Genomic_DNA"/>
</dbReference>